<dbReference type="AlphaFoldDB" id="A0A094PTW4"/>
<dbReference type="InterPro" id="IPR011051">
    <property type="entry name" value="RmlC_Cupin_sf"/>
</dbReference>
<sequence length="108" mass="11927">MSNIVRIDTKAELPADPDAPGEYCVTPFFGENEKFFAGIWSADPHSQDFDEYPMDEVCVVLAGKITLTEPGKSPEVFTTGDVFGIKRGTPVNWTQDPGTRKIFVILES</sequence>
<feature type="domain" description="(S)-ureidoglycine aminohydrolase cupin" evidence="1">
    <location>
        <begin position="31"/>
        <end position="103"/>
    </location>
</feature>
<organism evidence="2">
    <name type="scientific">freshwater metagenome</name>
    <dbReference type="NCBI Taxonomy" id="449393"/>
    <lineage>
        <taxon>unclassified sequences</taxon>
        <taxon>metagenomes</taxon>
        <taxon>ecological metagenomes</taxon>
    </lineage>
</organism>
<proteinExistence type="predicted"/>
<dbReference type="InterPro" id="IPR014710">
    <property type="entry name" value="RmlC-like_jellyroll"/>
</dbReference>
<evidence type="ECO:0000259" key="1">
    <source>
        <dbReference type="Pfam" id="PF05899"/>
    </source>
</evidence>
<dbReference type="EMBL" id="JNSL01000200">
    <property type="protein sequence ID" value="KGA13129.1"/>
    <property type="molecule type" value="Genomic_DNA"/>
</dbReference>
<comment type="caution">
    <text evidence="2">The sequence shown here is derived from an EMBL/GenBank/DDBJ whole genome shotgun (WGS) entry which is preliminary data.</text>
</comment>
<dbReference type="InterPro" id="IPR008579">
    <property type="entry name" value="UGlyAH_Cupin_dom"/>
</dbReference>
<dbReference type="Gene3D" id="2.60.120.10">
    <property type="entry name" value="Jelly Rolls"/>
    <property type="match status" value="1"/>
</dbReference>
<gene>
    <name evidence="2" type="ORF">GM51_20605</name>
</gene>
<protein>
    <recommendedName>
        <fullName evidence="1">(S)-ureidoglycine aminohydrolase cupin domain-containing protein</fullName>
    </recommendedName>
</protein>
<name>A0A094PTW4_9ZZZZ</name>
<dbReference type="SUPFAM" id="SSF51182">
    <property type="entry name" value="RmlC-like cupins"/>
    <property type="match status" value="1"/>
</dbReference>
<evidence type="ECO:0000313" key="2">
    <source>
        <dbReference type="EMBL" id="KGA13129.1"/>
    </source>
</evidence>
<reference evidence="2" key="1">
    <citation type="submission" date="2014-06" db="EMBL/GenBank/DDBJ databases">
        <title>Key roles for freshwater Actinobacteria revealed by deep metagenomic sequencing.</title>
        <authorList>
            <person name="Ghai R."/>
            <person name="Mizuno C.M."/>
            <person name="Picazo A."/>
            <person name="Camacho A."/>
            <person name="Rodriguez-Valera F."/>
        </authorList>
    </citation>
    <scope>NUCLEOTIDE SEQUENCE</scope>
</reference>
<dbReference type="Pfam" id="PF05899">
    <property type="entry name" value="Cupin_3"/>
    <property type="match status" value="1"/>
</dbReference>
<accession>A0A094PTW4</accession>